<name>A0A8J3MRP5_9CHLR</name>
<dbReference type="Pfam" id="PF01144">
    <property type="entry name" value="CoA_trans"/>
    <property type="match status" value="1"/>
</dbReference>
<sequence>MLSTALLTRYLIVTSHLLGDTMPQMGVIRALLVLNGETQMSKRLSMAEAIARYVPDGTSVALGLALESLIPFAAGHEIIRQHRRDLTLIGPISDILFDQLIGAGCVSTIQAAWVGNVSEGLGHCYRRAVERSYPHAITVEEYSNHTIALALLAGSIGSPYIPTQTLLGSDIPRQNPNLRVTSSPLDDMPTLLVPALRPDVTIIHVQRSDEEGNAHAWGNLGICASAFLAAQNVIVVTEELVSRTTILSDPNRMLGPSYKVCAVVHEPGGAHPSPVQGHTNRDHAFYHEYHQHTRTPEGFQQWLTRWVLNIPNRATYLAHLGEDRVRALRLKEHHYAAPVDYGY</sequence>
<keyword evidence="1" id="KW-0808">Transferase</keyword>
<dbReference type="SUPFAM" id="SSF100950">
    <property type="entry name" value="NagB/RpiA/CoA transferase-like"/>
    <property type="match status" value="1"/>
</dbReference>
<proteinExistence type="predicted"/>
<evidence type="ECO:0000313" key="2">
    <source>
        <dbReference type="Proteomes" id="UP000612362"/>
    </source>
</evidence>
<dbReference type="Proteomes" id="UP000612362">
    <property type="component" value="Unassembled WGS sequence"/>
</dbReference>
<comment type="caution">
    <text evidence="1">The sequence shown here is derived from an EMBL/GenBank/DDBJ whole genome shotgun (WGS) entry which is preliminary data.</text>
</comment>
<dbReference type="GO" id="GO:0008410">
    <property type="term" value="F:CoA-transferase activity"/>
    <property type="evidence" value="ECO:0007669"/>
    <property type="project" value="InterPro"/>
</dbReference>
<dbReference type="EMBL" id="BNJF01000001">
    <property type="protein sequence ID" value="GHO44006.1"/>
    <property type="molecule type" value="Genomic_DNA"/>
</dbReference>
<dbReference type="Gene3D" id="3.40.1080.10">
    <property type="entry name" value="Glutaconate Coenzyme A-transferase"/>
    <property type="match status" value="1"/>
</dbReference>
<organism evidence="1 2">
    <name type="scientific">Ktedonospora formicarum</name>
    <dbReference type="NCBI Taxonomy" id="2778364"/>
    <lineage>
        <taxon>Bacteria</taxon>
        <taxon>Bacillati</taxon>
        <taxon>Chloroflexota</taxon>
        <taxon>Ktedonobacteria</taxon>
        <taxon>Ktedonobacterales</taxon>
        <taxon>Ktedonobacteraceae</taxon>
        <taxon>Ktedonospora</taxon>
    </lineage>
</organism>
<dbReference type="AlphaFoldDB" id="A0A8J3MRP5"/>
<evidence type="ECO:0000313" key="1">
    <source>
        <dbReference type="EMBL" id="GHO44006.1"/>
    </source>
</evidence>
<reference evidence="1" key="1">
    <citation type="submission" date="2020-10" db="EMBL/GenBank/DDBJ databases">
        <title>Taxonomic study of unclassified bacteria belonging to the class Ktedonobacteria.</title>
        <authorList>
            <person name="Yabe S."/>
            <person name="Wang C.M."/>
            <person name="Zheng Y."/>
            <person name="Sakai Y."/>
            <person name="Cavaletti L."/>
            <person name="Monciardini P."/>
            <person name="Donadio S."/>
        </authorList>
    </citation>
    <scope>NUCLEOTIDE SEQUENCE</scope>
    <source>
        <strain evidence="1">SOSP1-1</strain>
    </source>
</reference>
<dbReference type="InterPro" id="IPR004165">
    <property type="entry name" value="CoA_trans_fam_I"/>
</dbReference>
<dbReference type="InterPro" id="IPR037171">
    <property type="entry name" value="NagB/RpiA_transferase-like"/>
</dbReference>
<dbReference type="SMART" id="SM00882">
    <property type="entry name" value="CoA_trans"/>
    <property type="match status" value="1"/>
</dbReference>
<keyword evidence="2" id="KW-1185">Reference proteome</keyword>
<gene>
    <name evidence="1" type="ORF">KSX_21690</name>
</gene>
<accession>A0A8J3MRP5</accession>
<dbReference type="Gene3D" id="3.30.30.40">
    <property type="match status" value="1"/>
</dbReference>
<protein>
    <submittedName>
        <fullName evidence="1">CoA transferase subunit A</fullName>
    </submittedName>
</protein>